<dbReference type="Pfam" id="PF08085">
    <property type="entry name" value="Entericidin"/>
    <property type="match status" value="1"/>
</dbReference>
<sequence>MKRTMAIVLLSLFSLSLLSGCNTIRGAGEDIEAGGEAIQRSTQ</sequence>
<feature type="chain" id="PRO_5045566821" evidence="7">
    <location>
        <begin position="20"/>
        <end position="43"/>
    </location>
</feature>
<evidence type="ECO:0000313" key="9">
    <source>
        <dbReference type="Proteomes" id="UP001252270"/>
    </source>
</evidence>
<dbReference type="Proteomes" id="UP001252270">
    <property type="component" value="Unassembled WGS sequence"/>
</dbReference>
<evidence type="ECO:0000256" key="2">
    <source>
        <dbReference type="ARBA" id="ARBA00022475"/>
    </source>
</evidence>
<feature type="signal peptide" evidence="7">
    <location>
        <begin position="1"/>
        <end position="19"/>
    </location>
</feature>
<comment type="similarity">
    <text evidence="1">Belongs to the EcnA/EcnB lipoprotein family.</text>
</comment>
<keyword evidence="3 7" id="KW-0732">Signal</keyword>
<evidence type="ECO:0000256" key="7">
    <source>
        <dbReference type="SAM" id="SignalP"/>
    </source>
</evidence>
<evidence type="ECO:0000256" key="1">
    <source>
        <dbReference type="ARBA" id="ARBA00010296"/>
    </source>
</evidence>
<keyword evidence="4" id="KW-0472">Membrane</keyword>
<evidence type="ECO:0000313" key="8">
    <source>
        <dbReference type="EMBL" id="MDR5893198.1"/>
    </source>
</evidence>
<evidence type="ECO:0000256" key="6">
    <source>
        <dbReference type="ARBA" id="ARBA00023288"/>
    </source>
</evidence>
<keyword evidence="2" id="KW-1003">Cell membrane</keyword>
<organism evidence="8 9">
    <name type="scientific">Halomonas mongoliensis</name>
    <dbReference type="NCBI Taxonomy" id="321265"/>
    <lineage>
        <taxon>Bacteria</taxon>
        <taxon>Pseudomonadati</taxon>
        <taxon>Pseudomonadota</taxon>
        <taxon>Gammaproteobacteria</taxon>
        <taxon>Oceanospirillales</taxon>
        <taxon>Halomonadaceae</taxon>
        <taxon>Halomonas</taxon>
    </lineage>
</organism>
<evidence type="ECO:0000256" key="3">
    <source>
        <dbReference type="ARBA" id="ARBA00022729"/>
    </source>
</evidence>
<evidence type="ECO:0000256" key="4">
    <source>
        <dbReference type="ARBA" id="ARBA00023136"/>
    </source>
</evidence>
<name>A0ABU1GMH7_9GAMM</name>
<keyword evidence="5" id="KW-0564">Palmitate</keyword>
<dbReference type="EMBL" id="JARWAL010000008">
    <property type="protein sequence ID" value="MDR5893198.1"/>
    <property type="molecule type" value="Genomic_DNA"/>
</dbReference>
<dbReference type="InterPro" id="IPR012556">
    <property type="entry name" value="Entericidin"/>
</dbReference>
<dbReference type="PROSITE" id="PS51257">
    <property type="entry name" value="PROKAR_LIPOPROTEIN"/>
    <property type="match status" value="1"/>
</dbReference>
<gene>
    <name evidence="8" type="ORF">QC820_10265</name>
</gene>
<evidence type="ECO:0000256" key="5">
    <source>
        <dbReference type="ARBA" id="ARBA00023139"/>
    </source>
</evidence>
<dbReference type="RefSeq" id="WP_309636834.1">
    <property type="nucleotide sequence ID" value="NZ_JARWAL010000008.1"/>
</dbReference>
<accession>A0ABU1GMH7</accession>
<comment type="caution">
    <text evidence="8">The sequence shown here is derived from an EMBL/GenBank/DDBJ whole genome shotgun (WGS) entry which is preliminary data.</text>
</comment>
<proteinExistence type="inferred from homology"/>
<keyword evidence="9" id="KW-1185">Reference proteome</keyword>
<protein>
    <submittedName>
        <fullName evidence="8">Entericidin A/B family lipoprotein</fullName>
    </submittedName>
</protein>
<keyword evidence="6 8" id="KW-0449">Lipoprotein</keyword>
<reference evidence="8 9" key="1">
    <citation type="submission" date="2023-04" db="EMBL/GenBank/DDBJ databases">
        <title>A long-awaited taxogenomic arrangement of the family Halomonadaceae.</title>
        <authorList>
            <person name="De La Haba R."/>
            <person name="Chuvochina M."/>
            <person name="Wittouck S."/>
            <person name="Arahal D.R."/>
            <person name="Sanchez-Porro C."/>
            <person name="Hugenholtz P."/>
            <person name="Ventosa A."/>
        </authorList>
    </citation>
    <scope>NUCLEOTIDE SEQUENCE [LARGE SCALE GENOMIC DNA]</scope>
    <source>
        <strain evidence="8 9">DSM 17332</strain>
    </source>
</reference>